<protein>
    <recommendedName>
        <fullName evidence="3">Sensor of ECF-type sigma factor</fullName>
    </recommendedName>
</protein>
<evidence type="ECO:0008006" key="3">
    <source>
        <dbReference type="Google" id="ProtNLM"/>
    </source>
</evidence>
<gene>
    <name evidence="1" type="ORF">SAMN05192573_114135</name>
</gene>
<dbReference type="EMBL" id="FNCG01000014">
    <property type="protein sequence ID" value="SDH96730.1"/>
    <property type="molecule type" value="Genomic_DNA"/>
</dbReference>
<accession>A0A1G8GQZ7</accession>
<dbReference type="RefSeq" id="WP_091172619.1">
    <property type="nucleotide sequence ID" value="NZ_CP071878.2"/>
</dbReference>
<dbReference type="AlphaFoldDB" id="A0A1G8GQZ7"/>
<dbReference type="STRING" id="551996.SAMN05192573_114135"/>
<evidence type="ECO:0000313" key="2">
    <source>
        <dbReference type="Proteomes" id="UP000199705"/>
    </source>
</evidence>
<reference evidence="2" key="1">
    <citation type="submission" date="2016-10" db="EMBL/GenBank/DDBJ databases">
        <authorList>
            <person name="Varghese N."/>
            <person name="Submissions S."/>
        </authorList>
    </citation>
    <scope>NUCLEOTIDE SEQUENCE [LARGE SCALE GENOMIC DNA]</scope>
    <source>
        <strain evidence="2">Gh-67</strain>
    </source>
</reference>
<evidence type="ECO:0000313" key="1">
    <source>
        <dbReference type="EMBL" id="SDH96730.1"/>
    </source>
</evidence>
<keyword evidence="2" id="KW-1185">Reference proteome</keyword>
<organism evidence="1 2">
    <name type="scientific">Mucilaginibacter gossypii</name>
    <dbReference type="NCBI Taxonomy" id="551996"/>
    <lineage>
        <taxon>Bacteria</taxon>
        <taxon>Pseudomonadati</taxon>
        <taxon>Bacteroidota</taxon>
        <taxon>Sphingobacteriia</taxon>
        <taxon>Sphingobacteriales</taxon>
        <taxon>Sphingobacteriaceae</taxon>
        <taxon>Mucilaginibacter</taxon>
    </lineage>
</organism>
<sequence>MSKLIRHICIVLFVMAIGYEAVGQVNRFVPAQTPSRPQLNPVRPNGNKKGAMGKRLEAARNRYISRQLDLTDEEANKFWPLYNQYQQELTAVRILKRLNNSTSSTNGTEQIDKEIYYESQLVGIRKRYRDSFAKILPPEKVSVLYKSEQEFNDELIKQLSERSERAGN</sequence>
<name>A0A1G8GQZ7_9SPHI</name>
<dbReference type="OrthoDB" id="675330at2"/>
<proteinExistence type="predicted"/>
<dbReference type="Proteomes" id="UP000199705">
    <property type="component" value="Unassembled WGS sequence"/>
</dbReference>